<dbReference type="PANTHER" id="PTHR32305">
    <property type="match status" value="1"/>
</dbReference>
<proteinExistence type="predicted"/>
<feature type="domain" description="Tox-HNH-HHH" evidence="3">
    <location>
        <begin position="513"/>
        <end position="615"/>
    </location>
</feature>
<comment type="caution">
    <text evidence="5">The sequence shown here is derived from an EMBL/GenBank/DDBJ whole genome shotgun (WGS) entry which is preliminary data.</text>
</comment>
<dbReference type="Pfam" id="PF15637">
    <property type="entry name" value="Tox-HNH-HHH"/>
    <property type="match status" value="1"/>
</dbReference>
<name>A0A1S8TNU6_9CLOT</name>
<reference evidence="5 6" key="1">
    <citation type="submission" date="2016-05" db="EMBL/GenBank/DDBJ databases">
        <title>Microbial solvent formation.</title>
        <authorList>
            <person name="Poehlein A."/>
            <person name="Montoya Solano J.D."/>
            <person name="Flitsch S."/>
            <person name="Krabben P."/>
            <person name="Duerre P."/>
            <person name="Daniel R."/>
        </authorList>
    </citation>
    <scope>NUCLEOTIDE SEQUENCE [LARGE SCALE GENOMIC DNA]</scope>
    <source>
        <strain evidence="5 6">DSM 2619</strain>
    </source>
</reference>
<evidence type="ECO:0000256" key="2">
    <source>
        <dbReference type="SAM" id="MobiDB-lite"/>
    </source>
</evidence>
<dbReference type="EC" id="3.1.-.-" evidence="5"/>
<dbReference type="NCBIfam" id="TIGR03696">
    <property type="entry name" value="Rhs_assc_core"/>
    <property type="match status" value="1"/>
</dbReference>
<dbReference type="InterPro" id="IPR022385">
    <property type="entry name" value="Rhs_assc_core"/>
</dbReference>
<dbReference type="Pfam" id="PF25023">
    <property type="entry name" value="TEN_YD-shell"/>
    <property type="match status" value="1"/>
</dbReference>
<dbReference type="Proteomes" id="UP000190890">
    <property type="component" value="Unassembled WGS sequence"/>
</dbReference>
<keyword evidence="1" id="KW-0677">Repeat</keyword>
<dbReference type="EMBL" id="LZZM01000105">
    <property type="protein sequence ID" value="OOM79262.1"/>
    <property type="molecule type" value="Genomic_DNA"/>
</dbReference>
<feature type="region of interest" description="Disordered" evidence="2">
    <location>
        <begin position="1"/>
        <end position="23"/>
    </location>
</feature>
<dbReference type="Gene3D" id="2.180.10.10">
    <property type="entry name" value="RHS repeat-associated core"/>
    <property type="match status" value="1"/>
</dbReference>
<dbReference type="InterPro" id="IPR050708">
    <property type="entry name" value="T6SS_VgrG/RHS"/>
</dbReference>
<evidence type="ECO:0000256" key="1">
    <source>
        <dbReference type="ARBA" id="ARBA00022737"/>
    </source>
</evidence>
<evidence type="ECO:0000313" key="6">
    <source>
        <dbReference type="Proteomes" id="UP000190890"/>
    </source>
</evidence>
<accession>A0A1S8TNU6</accession>
<keyword evidence="5" id="KW-0378">Hydrolase</keyword>
<organism evidence="5 6">
    <name type="scientific">Clostridium puniceum</name>
    <dbReference type="NCBI Taxonomy" id="29367"/>
    <lineage>
        <taxon>Bacteria</taxon>
        <taxon>Bacillati</taxon>
        <taxon>Bacillota</taxon>
        <taxon>Clostridia</taxon>
        <taxon>Eubacteriales</taxon>
        <taxon>Clostridiaceae</taxon>
        <taxon>Clostridium</taxon>
    </lineage>
</organism>
<dbReference type="InterPro" id="IPR056823">
    <property type="entry name" value="TEN-like_YD-shell"/>
</dbReference>
<dbReference type="STRING" id="29367.CLPUN_16320"/>
<dbReference type="AlphaFoldDB" id="A0A1S8TNU6"/>
<dbReference type="RefSeq" id="WP_242954079.1">
    <property type="nucleotide sequence ID" value="NZ_LZZM01000105.1"/>
</dbReference>
<evidence type="ECO:0000259" key="4">
    <source>
        <dbReference type="Pfam" id="PF25023"/>
    </source>
</evidence>
<feature type="domain" description="Teneurin-like YD-shell" evidence="4">
    <location>
        <begin position="351"/>
        <end position="432"/>
    </location>
</feature>
<sequence length="653" mass="75490">MPKKELQEKQELEQQNQKIEKEENFNKNKLNVIDQRFKYNPDGTLKNAYTGNMQYEYSYNIEGMLESKSASGRALLTYTYDKNNNIKSIKDITGKSSIYSYDDTDRVNLIQDDNQINIAIYDYYKNDNIKSVTVGNGLKTDYTYDGDGNIKSLVTISSTGEVLVDYDYAYDLNGNRLQKVSSKQKNFYSYDSMNRLKEASYDNRCESFTYDKVGNRLTNTTNDITEKYMYNVKNQLKELHRDSGINYFTYDKQGNTIKEETTTGNNIFEYNTLNQQVKAITKDGNTLVSRYDTEGLRAEIEENEKLTKFIFHKENVLVETDKDFKVISRFARGYEVVAADISEFGEGSEANLNRYYYTVDEQGSTIFISDTNQRVKNEYYHDAFGNVLDSKEEVHNRITYTGQQFDGITGQYYLRARFYNPVIGRFTQEDIYRGDGLNLYAYCGNNAVRYYDPSGYSCETKASAFGEMSHEDGKRYREHWESLNNGNVDYESKIRNYRGIDLGGVDPKYLADPKYIVEMPYVGKNKKNSNSQGWKRDSKFFFKELQSKHPEIFGKKNTSLIKKGSIPIVDEKFIEHFPQYADNLDEVIRHHHIGGGGQAMPIPDTLHPGYGGIHNVEKEIGILTDHTVDGLFADEAEKLKNSTVRTKNWKRIK</sequence>
<evidence type="ECO:0000259" key="3">
    <source>
        <dbReference type="Pfam" id="PF15637"/>
    </source>
</evidence>
<gene>
    <name evidence="5" type="primary">wapA</name>
    <name evidence="5" type="ORF">CLPUN_16320</name>
</gene>
<protein>
    <submittedName>
        <fullName evidence="5">tRNA3(Ser)-specific nuclease WapA</fullName>
        <ecNumber evidence="5">3.1.-.-</ecNumber>
    </submittedName>
</protein>
<dbReference type="PANTHER" id="PTHR32305:SF15">
    <property type="entry name" value="PROTEIN RHSA-RELATED"/>
    <property type="match status" value="1"/>
</dbReference>
<keyword evidence="6" id="KW-1185">Reference proteome</keyword>
<dbReference type="GO" id="GO:0016787">
    <property type="term" value="F:hydrolase activity"/>
    <property type="evidence" value="ECO:0007669"/>
    <property type="project" value="UniProtKB-KW"/>
</dbReference>
<dbReference type="InterPro" id="IPR028915">
    <property type="entry name" value="Tox-HNH-HHH_dom"/>
</dbReference>
<evidence type="ECO:0000313" key="5">
    <source>
        <dbReference type="EMBL" id="OOM79262.1"/>
    </source>
</evidence>